<dbReference type="PANTHER" id="PTHR33018:SF19">
    <property type="entry name" value="OS12G0558775 PROTEIN"/>
    <property type="match status" value="1"/>
</dbReference>
<evidence type="ECO:0000259" key="4">
    <source>
        <dbReference type="Pfam" id="PF26133"/>
    </source>
</evidence>
<dbReference type="InterPro" id="IPR058352">
    <property type="entry name" value="DUF8039"/>
</dbReference>
<feature type="compositionally biased region" description="Low complexity" evidence="1">
    <location>
        <begin position="1"/>
        <end position="28"/>
    </location>
</feature>
<dbReference type="Gene3D" id="2.30.30.30">
    <property type="match status" value="1"/>
</dbReference>
<gene>
    <name evidence="5" type="primary">PDIL2-1_8</name>
    <name evidence="5" type="ORF">Zm00014a_041783</name>
</gene>
<feature type="region of interest" description="Disordered" evidence="1">
    <location>
        <begin position="1"/>
        <end position="55"/>
    </location>
</feature>
<protein>
    <submittedName>
        <fullName evidence="5">Protein disulfide isomerase-like 2-1</fullName>
    </submittedName>
</protein>
<dbReference type="GO" id="GO:0016853">
    <property type="term" value="F:isomerase activity"/>
    <property type="evidence" value="ECO:0007669"/>
    <property type="project" value="UniProtKB-KW"/>
</dbReference>
<feature type="region of interest" description="Disordered" evidence="1">
    <location>
        <begin position="627"/>
        <end position="704"/>
    </location>
</feature>
<dbReference type="CDD" id="cd06087">
    <property type="entry name" value="KOW_RPS4"/>
    <property type="match status" value="1"/>
</dbReference>
<dbReference type="Gene3D" id="1.20.1150.12">
    <property type="entry name" value="Endoplasmic reticulum resident protein 29, C-terminal domain"/>
    <property type="match status" value="1"/>
</dbReference>
<sequence>MSSESSSDTSGSSTSETSGSTSSSSSTSLHSEDIVEKGSCTSARHRTKRGHAKCKKLEKGGPRHLTFDKNGIVQSPVKHVNEFSSYCGYIARMCVDIRIKDWQKLPTVVKSNLWEDVSKKSVMPRDETHTLNVKKVALKSMSHAWKDFKWKLNINYVKKDKTPFEDYPELKKEWWPDFVEWVTSDEYIALGEKGKKSQSMNKFHQKLGRRSYTVQKRKWAKEDAQALTEGKSIPFQDMPDGRHKDWARARNPSGDVNITESHPIIKKIVDLNEKSVAGTFTPLDNMDILATSIGSNHPGRTTGVSAYVGLGMGLAQGDGPRKKKRRTTKEYVKRIVDEYEAKFEKLTALCQSMERRLNNSESCSSSKFVDTPDHATHHSVDSLQEVMKCKLVVQIGPQSVVVARGQAYPPKDVVTVHGIERRDDHTKVQVDFVFDNFLEFPLPISIAGGDMFTLGEAKNSFVLWPKSGIQLAEFMQSLNNSQTHRLRCMRKIDKYRGIVGFLDPEMIILKKINEEANEVEAYIVKALLAQQDKECIFVVCQEGAFGAYVDKKGRHNKNFGRTVIWKHFQGHAGFATCPLLPDEIANVRERLLDFFMNEVIDIGGSCRVEDLKLTEAGIKRKFPTRSIKKPIGAKNPGNKTVGLGARKLTSKPNESLYEQKPEETAPVLPSSVIASTTARSKPHTSRFEYVENAPAPKTGSSSEGNLMSGHVAPPKSSNFFVEFGMDSGYHKKNIHPVHPKCRLQLSIPFEIGRLISPGLALKRRLAIICPTQLGRKRRGMLGPTAKMNLSIDKRCRINNLSTSMIALSQIYEKLASVFKQDDGVVIANLDADKHTDLAEKYGVSGFPTLKFFPKGNKAGEDYDGGQDLDDFVKFINEKCGTSRDPKGHLTLEAGLVPSLNPLVKEFLNAADDKRKEVLSKIEEDVAKLSGSAAKHGKIYVTAAKKIMDKGSDYTKKETERIHRMLEKKFLCTDSKFTQQELPACKPILTPKWVGLRVVKIMMLLANDTIKIDLETNKIMDFIKFDVGNVVMVTGRRNTGRVGVIKNREKHRAALRPSTCCLELFAMSSFLLFVVQENIE</sequence>
<dbReference type="PANTHER" id="PTHR33018">
    <property type="entry name" value="OS10G0338966 PROTEIN-RELATED"/>
    <property type="match status" value="1"/>
</dbReference>
<dbReference type="Pfam" id="PF00085">
    <property type="entry name" value="Thioredoxin"/>
    <property type="match status" value="1"/>
</dbReference>
<dbReference type="InterPro" id="IPR036356">
    <property type="entry name" value="ERp29_C_sf"/>
</dbReference>
<feature type="compositionally biased region" description="Basic residues" evidence="1">
    <location>
        <begin position="43"/>
        <end position="54"/>
    </location>
</feature>
<accession>A0A317YGM6</accession>
<dbReference type="SUPFAM" id="SSF52833">
    <property type="entry name" value="Thioredoxin-like"/>
    <property type="match status" value="1"/>
</dbReference>
<dbReference type="InterPro" id="IPR041982">
    <property type="entry name" value="Ribosomal_eS4_KOW"/>
</dbReference>
<keyword evidence="5" id="KW-0413">Isomerase</keyword>
<dbReference type="Pfam" id="PF26133">
    <property type="entry name" value="DUF8039"/>
    <property type="match status" value="1"/>
</dbReference>
<dbReference type="CDD" id="cd00238">
    <property type="entry name" value="ERp29c"/>
    <property type="match status" value="1"/>
</dbReference>
<dbReference type="Pfam" id="PF07749">
    <property type="entry name" value="ERp29"/>
    <property type="match status" value="1"/>
</dbReference>
<organism evidence="5">
    <name type="scientific">Zea mays</name>
    <name type="common">Maize</name>
    <dbReference type="NCBI Taxonomy" id="4577"/>
    <lineage>
        <taxon>Eukaryota</taxon>
        <taxon>Viridiplantae</taxon>
        <taxon>Streptophyta</taxon>
        <taxon>Embryophyta</taxon>
        <taxon>Tracheophyta</taxon>
        <taxon>Spermatophyta</taxon>
        <taxon>Magnoliopsida</taxon>
        <taxon>Liliopsida</taxon>
        <taxon>Poales</taxon>
        <taxon>Poaceae</taxon>
        <taxon>PACMAD clade</taxon>
        <taxon>Panicoideae</taxon>
        <taxon>Andropogonodae</taxon>
        <taxon>Andropogoneae</taxon>
        <taxon>Tripsacinae</taxon>
        <taxon>Zea</taxon>
    </lineage>
</organism>
<dbReference type="InterPro" id="IPR036249">
    <property type="entry name" value="Thioredoxin-like_sf"/>
</dbReference>
<reference evidence="5" key="1">
    <citation type="journal article" date="2018" name="Nat. Genet.">
        <title>Extensive intraspecific gene order and gene structural variations between Mo17 and other maize genomes.</title>
        <authorList>
            <person name="Sun S."/>
            <person name="Zhou Y."/>
            <person name="Chen J."/>
            <person name="Shi J."/>
            <person name="Zhao H."/>
            <person name="Zhao H."/>
            <person name="Song W."/>
            <person name="Zhang M."/>
            <person name="Cui Y."/>
            <person name="Dong X."/>
            <person name="Liu H."/>
            <person name="Ma X."/>
            <person name="Jiao Y."/>
            <person name="Wang B."/>
            <person name="Wei X."/>
            <person name="Stein J.C."/>
            <person name="Glaubitz J.C."/>
            <person name="Lu F."/>
            <person name="Yu G."/>
            <person name="Liang C."/>
            <person name="Fengler K."/>
            <person name="Li B."/>
            <person name="Rafalski A."/>
            <person name="Schnable P.S."/>
            <person name="Ware D.H."/>
            <person name="Buckler E.S."/>
            <person name="Lai J."/>
        </authorList>
    </citation>
    <scope>NUCLEOTIDE SEQUENCE [LARGE SCALE GENOMIC DNA]</scope>
    <source>
        <tissue evidence="5">Seedling</tissue>
    </source>
</reference>
<feature type="domain" description="Thioredoxin" evidence="2">
    <location>
        <begin position="807"/>
        <end position="876"/>
    </location>
</feature>
<evidence type="ECO:0000313" key="5">
    <source>
        <dbReference type="EMBL" id="PWZ56944.1"/>
    </source>
</evidence>
<name>A0A317YGM6_MAIZE</name>
<comment type="caution">
    <text evidence="5">The sequence shown here is derived from an EMBL/GenBank/DDBJ whole genome shotgun (WGS) entry which is preliminary data.</text>
</comment>
<dbReference type="InterPro" id="IPR013766">
    <property type="entry name" value="Thioredoxin_domain"/>
</dbReference>
<dbReference type="InterPro" id="IPR014722">
    <property type="entry name" value="Rib_uL2_dom2"/>
</dbReference>
<feature type="domain" description="DUF8039" evidence="4">
    <location>
        <begin position="378"/>
        <end position="471"/>
    </location>
</feature>
<evidence type="ECO:0000259" key="3">
    <source>
        <dbReference type="Pfam" id="PF07749"/>
    </source>
</evidence>
<dbReference type="ExpressionAtlas" id="A0A317YGM6">
    <property type="expression patterns" value="baseline and differential"/>
</dbReference>
<dbReference type="EMBL" id="NCVQ01000001">
    <property type="protein sequence ID" value="PWZ56944.1"/>
    <property type="molecule type" value="Genomic_DNA"/>
</dbReference>
<evidence type="ECO:0000259" key="2">
    <source>
        <dbReference type="Pfam" id="PF00085"/>
    </source>
</evidence>
<dbReference type="AlphaFoldDB" id="A0A317YGM6"/>
<proteinExistence type="predicted"/>
<dbReference type="GO" id="GO:0005783">
    <property type="term" value="C:endoplasmic reticulum"/>
    <property type="evidence" value="ECO:0007669"/>
    <property type="project" value="InterPro"/>
</dbReference>
<dbReference type="Proteomes" id="UP000251960">
    <property type="component" value="Chromosome 1"/>
</dbReference>
<feature type="domain" description="Endoplasmic reticulum resident protein 29 C-terminal" evidence="3">
    <location>
        <begin position="894"/>
        <end position="969"/>
    </location>
</feature>
<dbReference type="SUPFAM" id="SSF47933">
    <property type="entry name" value="ERP29 C domain-like"/>
    <property type="match status" value="1"/>
</dbReference>
<dbReference type="Gene3D" id="3.40.30.10">
    <property type="entry name" value="Glutaredoxin"/>
    <property type="match status" value="1"/>
</dbReference>
<dbReference type="InterPro" id="IPR011679">
    <property type="entry name" value="ERp29_C"/>
</dbReference>
<evidence type="ECO:0000256" key="1">
    <source>
        <dbReference type="SAM" id="MobiDB-lite"/>
    </source>
</evidence>